<comment type="subcellular location">
    <subcellularLocation>
        <location evidence="1">Membrane</location>
        <topology evidence="1">Multi-pass membrane protein</topology>
    </subcellularLocation>
</comment>
<keyword evidence="2 5" id="KW-0812">Transmembrane</keyword>
<dbReference type="Proteomes" id="UP000479226">
    <property type="component" value="Unassembled WGS sequence"/>
</dbReference>
<feature type="domain" description="Ferric oxidoreductase" evidence="6">
    <location>
        <begin position="8"/>
        <end position="130"/>
    </location>
</feature>
<dbReference type="EMBL" id="JAAKZI010000024">
    <property type="protein sequence ID" value="NGN84440.1"/>
    <property type="molecule type" value="Genomic_DNA"/>
</dbReference>
<evidence type="ECO:0000256" key="3">
    <source>
        <dbReference type="ARBA" id="ARBA00022989"/>
    </source>
</evidence>
<feature type="transmembrane region" description="Helical" evidence="5">
    <location>
        <begin position="6"/>
        <end position="26"/>
    </location>
</feature>
<keyword evidence="8" id="KW-1185">Reference proteome</keyword>
<evidence type="ECO:0000256" key="4">
    <source>
        <dbReference type="ARBA" id="ARBA00023136"/>
    </source>
</evidence>
<evidence type="ECO:0000256" key="1">
    <source>
        <dbReference type="ARBA" id="ARBA00004141"/>
    </source>
</evidence>
<evidence type="ECO:0000313" key="8">
    <source>
        <dbReference type="Proteomes" id="UP000479226"/>
    </source>
</evidence>
<comment type="caution">
    <text evidence="7">The sequence shown here is derived from an EMBL/GenBank/DDBJ whole genome shotgun (WGS) entry which is preliminary data.</text>
</comment>
<evidence type="ECO:0000259" key="6">
    <source>
        <dbReference type="Pfam" id="PF01794"/>
    </source>
</evidence>
<dbReference type="InterPro" id="IPR013130">
    <property type="entry name" value="Fe3_Rdtase_TM_dom"/>
</dbReference>
<feature type="transmembrane region" description="Helical" evidence="5">
    <location>
        <begin position="142"/>
        <end position="166"/>
    </location>
</feature>
<evidence type="ECO:0000256" key="2">
    <source>
        <dbReference type="ARBA" id="ARBA00022692"/>
    </source>
</evidence>
<keyword evidence="3 5" id="KW-1133">Transmembrane helix</keyword>
<gene>
    <name evidence="7" type="ORF">G6N77_13365</name>
</gene>
<feature type="transmembrane region" description="Helical" evidence="5">
    <location>
        <begin position="86"/>
        <end position="106"/>
    </location>
</feature>
<proteinExistence type="predicted"/>
<organism evidence="7 8">
    <name type="scientific">Arthrobacter silviterrae</name>
    <dbReference type="NCBI Taxonomy" id="2026658"/>
    <lineage>
        <taxon>Bacteria</taxon>
        <taxon>Bacillati</taxon>
        <taxon>Actinomycetota</taxon>
        <taxon>Actinomycetes</taxon>
        <taxon>Micrococcales</taxon>
        <taxon>Micrococcaceae</taxon>
        <taxon>Arthrobacter</taxon>
    </lineage>
</organism>
<feature type="transmembrane region" description="Helical" evidence="5">
    <location>
        <begin position="47"/>
        <end position="66"/>
    </location>
</feature>
<protein>
    <submittedName>
        <fullName evidence="7">Iron reductase</fullName>
    </submittedName>
</protein>
<accession>A0ABX0DII5</accession>
<dbReference type="Pfam" id="PF01794">
    <property type="entry name" value="Ferric_reduct"/>
    <property type="match status" value="1"/>
</dbReference>
<evidence type="ECO:0000313" key="7">
    <source>
        <dbReference type="EMBL" id="NGN84440.1"/>
    </source>
</evidence>
<keyword evidence="4 5" id="KW-0472">Membrane</keyword>
<feature type="transmembrane region" description="Helical" evidence="5">
    <location>
        <begin position="118"/>
        <end position="136"/>
    </location>
</feature>
<sequence length="185" mass="20060">MWAFGRASGFASMLLLSASVLLGILTRSGRPLVQLPRVSVSLLHRNVSLMAVVFLIFHVGALLLDSYAQLHVTDVFVPFLGSYRPFWQGLGTVALDLLAAVVVTGLLRHRIGQRTFKLVHWLSYAMWPVAIAHSVGNGTDGTSAPVVAAVVVVSVAVVAAVAWRLSAGFLETARLRQLHGQWRRP</sequence>
<name>A0ABX0DII5_9MICC</name>
<evidence type="ECO:0000256" key="5">
    <source>
        <dbReference type="SAM" id="Phobius"/>
    </source>
</evidence>
<reference evidence="7 8" key="1">
    <citation type="submission" date="2020-02" db="EMBL/GenBank/DDBJ databases">
        <title>Genome sequence of the type strain DSM 27180 of Arthrobacter silviterrae.</title>
        <authorList>
            <person name="Gao J."/>
            <person name="Sun J."/>
        </authorList>
    </citation>
    <scope>NUCLEOTIDE SEQUENCE [LARGE SCALE GENOMIC DNA]</scope>
    <source>
        <strain evidence="7 8">DSM 27180</strain>
    </source>
</reference>